<evidence type="ECO:0000259" key="2">
    <source>
        <dbReference type="PROSITE" id="PS50181"/>
    </source>
</evidence>
<sequence>MIEVLYTALAMPGTRPAFTREDHRVREMSLVRAGKRAPRRSQTHEDYKLPESSIVAIHSILEHMRVAEESPKEATRTVENPQQQTAAKPSPRRRPPLGPPRRSYSATDKEPVPAPSTAFKLMDLPGELHYAIFDFLDPIDSTCLGLVDKHFYSIHRRLRGTVPLNTQREGPNELEWAWHLSGNIIRAPPATRLNGMKGEVTIEPEGKERNSLSKLRIRGQAYCRKCGVTRCELHKHIQSWVGEDAEYCSITRKFGQAARPDAKSYCYRSKPGDEKRCGRHWVRKSKVVLQ</sequence>
<keyword evidence="4" id="KW-1185">Reference proteome</keyword>
<dbReference type="InterPro" id="IPR001810">
    <property type="entry name" value="F-box_dom"/>
</dbReference>
<gene>
    <name evidence="3" type="ORF">B0T14DRAFT_538295</name>
</gene>
<evidence type="ECO:0000313" key="3">
    <source>
        <dbReference type="EMBL" id="KAK0616272.1"/>
    </source>
</evidence>
<feature type="domain" description="F-box" evidence="2">
    <location>
        <begin position="118"/>
        <end position="154"/>
    </location>
</feature>
<protein>
    <recommendedName>
        <fullName evidence="2">F-box domain-containing protein</fullName>
    </recommendedName>
</protein>
<accession>A0AA39WJ08</accession>
<dbReference type="PROSITE" id="PS50181">
    <property type="entry name" value="FBOX"/>
    <property type="match status" value="1"/>
</dbReference>
<proteinExistence type="predicted"/>
<dbReference type="AlphaFoldDB" id="A0AA39WJ08"/>
<name>A0AA39WJ08_9PEZI</name>
<comment type="caution">
    <text evidence="3">The sequence shown here is derived from an EMBL/GenBank/DDBJ whole genome shotgun (WGS) entry which is preliminary data.</text>
</comment>
<dbReference type="SUPFAM" id="SSF81383">
    <property type="entry name" value="F-box domain"/>
    <property type="match status" value="1"/>
</dbReference>
<organism evidence="3 4">
    <name type="scientific">Immersiella caudata</name>
    <dbReference type="NCBI Taxonomy" id="314043"/>
    <lineage>
        <taxon>Eukaryota</taxon>
        <taxon>Fungi</taxon>
        <taxon>Dikarya</taxon>
        <taxon>Ascomycota</taxon>
        <taxon>Pezizomycotina</taxon>
        <taxon>Sordariomycetes</taxon>
        <taxon>Sordariomycetidae</taxon>
        <taxon>Sordariales</taxon>
        <taxon>Lasiosphaeriaceae</taxon>
        <taxon>Immersiella</taxon>
    </lineage>
</organism>
<evidence type="ECO:0000313" key="4">
    <source>
        <dbReference type="Proteomes" id="UP001175000"/>
    </source>
</evidence>
<dbReference type="EMBL" id="JAULSU010000005">
    <property type="protein sequence ID" value="KAK0616272.1"/>
    <property type="molecule type" value="Genomic_DNA"/>
</dbReference>
<reference evidence="3" key="1">
    <citation type="submission" date="2023-06" db="EMBL/GenBank/DDBJ databases">
        <title>Genome-scale phylogeny and comparative genomics of the fungal order Sordariales.</title>
        <authorList>
            <consortium name="Lawrence Berkeley National Laboratory"/>
            <person name="Hensen N."/>
            <person name="Bonometti L."/>
            <person name="Westerberg I."/>
            <person name="Brannstrom I.O."/>
            <person name="Guillou S."/>
            <person name="Cros-Aarteil S."/>
            <person name="Calhoun S."/>
            <person name="Haridas S."/>
            <person name="Kuo A."/>
            <person name="Mondo S."/>
            <person name="Pangilinan J."/>
            <person name="Riley R."/>
            <person name="Labutti K."/>
            <person name="Andreopoulos B."/>
            <person name="Lipzen A."/>
            <person name="Chen C."/>
            <person name="Yanf M."/>
            <person name="Daum C."/>
            <person name="Ng V."/>
            <person name="Clum A."/>
            <person name="Steindorff A."/>
            <person name="Ohm R."/>
            <person name="Martin F."/>
            <person name="Silar P."/>
            <person name="Natvig D."/>
            <person name="Lalanne C."/>
            <person name="Gautier V."/>
            <person name="Ament-Velasquez S.L."/>
            <person name="Kruys A."/>
            <person name="Hutchinson M.I."/>
            <person name="Powell A.J."/>
            <person name="Barry K."/>
            <person name="Miller A.N."/>
            <person name="Grigoriev I.V."/>
            <person name="Debuchy R."/>
            <person name="Gladieux P."/>
            <person name="Thoren M.H."/>
            <person name="Johannesson H."/>
        </authorList>
    </citation>
    <scope>NUCLEOTIDE SEQUENCE</scope>
    <source>
        <strain evidence="3">CBS 606.72</strain>
    </source>
</reference>
<evidence type="ECO:0000256" key="1">
    <source>
        <dbReference type="SAM" id="MobiDB-lite"/>
    </source>
</evidence>
<dbReference type="Proteomes" id="UP001175000">
    <property type="component" value="Unassembled WGS sequence"/>
</dbReference>
<dbReference type="InterPro" id="IPR036047">
    <property type="entry name" value="F-box-like_dom_sf"/>
</dbReference>
<feature type="compositionally biased region" description="Polar residues" evidence="1">
    <location>
        <begin position="77"/>
        <end position="87"/>
    </location>
</feature>
<feature type="region of interest" description="Disordered" evidence="1">
    <location>
        <begin position="69"/>
        <end position="114"/>
    </location>
</feature>